<evidence type="ECO:0000256" key="3">
    <source>
        <dbReference type="ARBA" id="ARBA00011049"/>
    </source>
</evidence>
<evidence type="ECO:0000256" key="4">
    <source>
        <dbReference type="ARBA" id="ARBA00021898"/>
    </source>
</evidence>
<evidence type="ECO:0000256" key="6">
    <source>
        <dbReference type="ARBA" id="ARBA00022500"/>
    </source>
</evidence>
<reference evidence="11 12" key="1">
    <citation type="submission" date="2021-04" db="EMBL/GenBank/DDBJ databases">
        <title>Ruania sp. nov., isolated from sandy soil of mangrove forest.</title>
        <authorList>
            <person name="Ge X."/>
            <person name="Huang R."/>
            <person name="Liu W."/>
        </authorList>
    </citation>
    <scope>NUCLEOTIDE SEQUENCE [LARGE SCALE GENOMIC DNA]</scope>
    <source>
        <strain evidence="11 12">N2-46</strain>
    </source>
</reference>
<keyword evidence="11" id="KW-0966">Cell projection</keyword>
<evidence type="ECO:0000313" key="12">
    <source>
        <dbReference type="Proteomes" id="UP000826651"/>
    </source>
</evidence>
<dbReference type="CDD" id="cd17908">
    <property type="entry name" value="FliM"/>
    <property type="match status" value="1"/>
</dbReference>
<dbReference type="InterPro" id="IPR001689">
    <property type="entry name" value="Flag_FliM"/>
</dbReference>
<keyword evidence="9" id="KW-0975">Bacterial flagellum</keyword>
<dbReference type="Gene3D" id="3.40.1550.10">
    <property type="entry name" value="CheC-like"/>
    <property type="match status" value="1"/>
</dbReference>
<comment type="subcellular location">
    <subcellularLocation>
        <location evidence="1">Bacterial flagellum basal body</location>
    </subcellularLocation>
    <subcellularLocation>
        <location evidence="2">Cell membrane</location>
        <topology evidence="2">Peripheral membrane protein</topology>
    </subcellularLocation>
</comment>
<keyword evidence="12" id="KW-1185">Reference proteome</keyword>
<organism evidence="11 12">
    <name type="scientific">Occultella gossypii</name>
    <dbReference type="NCBI Taxonomy" id="2800820"/>
    <lineage>
        <taxon>Bacteria</taxon>
        <taxon>Bacillati</taxon>
        <taxon>Actinomycetota</taxon>
        <taxon>Actinomycetes</taxon>
        <taxon>Micrococcales</taxon>
        <taxon>Ruaniaceae</taxon>
        <taxon>Occultella</taxon>
    </lineage>
</organism>
<keyword evidence="8" id="KW-0472">Membrane</keyword>
<keyword evidence="11" id="KW-0969">Cilium</keyword>
<feature type="domain" description="Flagellar motor switch protein FliN-like C-terminal" evidence="10">
    <location>
        <begin position="228"/>
        <end position="294"/>
    </location>
</feature>
<dbReference type="InterPro" id="IPR028976">
    <property type="entry name" value="CheC-like_sf"/>
</dbReference>
<dbReference type="Pfam" id="PF01052">
    <property type="entry name" value="FliMN_C"/>
    <property type="match status" value="1"/>
</dbReference>
<evidence type="ECO:0000256" key="5">
    <source>
        <dbReference type="ARBA" id="ARBA00022475"/>
    </source>
</evidence>
<dbReference type="Pfam" id="PF02154">
    <property type="entry name" value="FliM"/>
    <property type="match status" value="1"/>
</dbReference>
<keyword evidence="5" id="KW-1003">Cell membrane</keyword>
<dbReference type="SUPFAM" id="SSF101801">
    <property type="entry name" value="Surface presentation of antigens (SPOA)"/>
    <property type="match status" value="1"/>
</dbReference>
<accession>A0ABS7S9C0</accession>
<gene>
    <name evidence="11" type="ORF">KCQ71_11925</name>
</gene>
<dbReference type="PANTHER" id="PTHR30034:SF6">
    <property type="entry name" value="YOP PROTEINS TRANSLOCATION PROTEIN Q"/>
    <property type="match status" value="1"/>
</dbReference>
<evidence type="ECO:0000256" key="1">
    <source>
        <dbReference type="ARBA" id="ARBA00004117"/>
    </source>
</evidence>
<evidence type="ECO:0000313" key="11">
    <source>
        <dbReference type="EMBL" id="MBZ2196867.1"/>
    </source>
</evidence>
<evidence type="ECO:0000256" key="8">
    <source>
        <dbReference type="ARBA" id="ARBA00023136"/>
    </source>
</evidence>
<keyword evidence="11" id="KW-0282">Flagellum</keyword>
<evidence type="ECO:0000259" key="10">
    <source>
        <dbReference type="Pfam" id="PF01052"/>
    </source>
</evidence>
<evidence type="ECO:0000256" key="2">
    <source>
        <dbReference type="ARBA" id="ARBA00004202"/>
    </source>
</evidence>
<evidence type="ECO:0000256" key="9">
    <source>
        <dbReference type="ARBA" id="ARBA00023143"/>
    </source>
</evidence>
<dbReference type="InterPro" id="IPR036429">
    <property type="entry name" value="SpoA-like_sf"/>
</dbReference>
<dbReference type="Gene3D" id="2.30.330.10">
    <property type="entry name" value="SpoA-like"/>
    <property type="match status" value="1"/>
</dbReference>
<sequence>MTAVDTRADAPSPTACEPVAYDFRRPTALAREQSRILELAFETFARQWGTQLTAKVRVRCRVELDQVRLQTYDDYTAALPALTTMVLLELPDEAPRAVIQFPVGAALTWIGHMLGATAEQAPDAERELTALEQNLVRRLMSDAVEDLRYSLGDLLNVAPVVRSLRFNAQFAQAAGPNEPMVVAAFTVTFGDRSCPATLALPSAVLLPQLGGSVPSVGADSGDLIAGALELVPLEVSVRLAPVPVRPAQILDLAVGDLISVSHPRTRPLDVAVDDRVLATAAVGSTGSRLACVIVTTEESDR</sequence>
<dbReference type="EMBL" id="JAGSHT010000012">
    <property type="protein sequence ID" value="MBZ2196867.1"/>
    <property type="molecule type" value="Genomic_DNA"/>
</dbReference>
<dbReference type="PANTHER" id="PTHR30034">
    <property type="entry name" value="FLAGELLAR MOTOR SWITCH PROTEIN FLIM"/>
    <property type="match status" value="1"/>
</dbReference>
<protein>
    <recommendedName>
        <fullName evidence="4">Flagellar motor switch protein FliM</fullName>
    </recommendedName>
</protein>
<name>A0ABS7S9C0_9MICO</name>
<evidence type="ECO:0000256" key="7">
    <source>
        <dbReference type="ARBA" id="ARBA00022779"/>
    </source>
</evidence>
<keyword evidence="7" id="KW-0283">Flagellar rotation</keyword>
<keyword evidence="6" id="KW-0145">Chemotaxis</keyword>
<dbReference type="InterPro" id="IPR001543">
    <property type="entry name" value="FliN-like_C"/>
</dbReference>
<proteinExistence type="inferred from homology"/>
<dbReference type="Proteomes" id="UP000826651">
    <property type="component" value="Unassembled WGS sequence"/>
</dbReference>
<comment type="similarity">
    <text evidence="3">Belongs to the FliM family.</text>
</comment>
<comment type="caution">
    <text evidence="11">The sequence shown here is derived from an EMBL/GenBank/DDBJ whole genome shotgun (WGS) entry which is preliminary data.</text>
</comment>
<dbReference type="PIRSF" id="PIRSF002888">
    <property type="entry name" value="FliM"/>
    <property type="match status" value="1"/>
</dbReference>
<dbReference type="SUPFAM" id="SSF103039">
    <property type="entry name" value="CheC-like"/>
    <property type="match status" value="1"/>
</dbReference>